<name>A0A2P5FM92_TREOI</name>
<protein>
    <submittedName>
        <fullName evidence="1">Uncharacterized protein</fullName>
    </submittedName>
</protein>
<sequence length="83" mass="9409">MSPWSLHVVNSQETYCADFLKYILSIHADGTDPQLLLYASILIESIWTSKNQLLLEPNLLISFEFTQVFYTASGNSKIPPFTP</sequence>
<keyword evidence="2" id="KW-1185">Reference proteome</keyword>
<reference evidence="2" key="1">
    <citation type="submission" date="2016-06" db="EMBL/GenBank/DDBJ databases">
        <title>Parallel loss of symbiosis genes in relatives of nitrogen-fixing non-legume Parasponia.</title>
        <authorList>
            <person name="Van Velzen R."/>
            <person name="Holmer R."/>
            <person name="Bu F."/>
            <person name="Rutten L."/>
            <person name="Van Zeijl A."/>
            <person name="Liu W."/>
            <person name="Santuari L."/>
            <person name="Cao Q."/>
            <person name="Sharma T."/>
            <person name="Shen D."/>
            <person name="Roswanjaya Y."/>
            <person name="Wardhani T."/>
            <person name="Kalhor M.S."/>
            <person name="Jansen J."/>
            <person name="Van den Hoogen J."/>
            <person name="Gungor B."/>
            <person name="Hartog M."/>
            <person name="Hontelez J."/>
            <person name="Verver J."/>
            <person name="Yang W.-C."/>
            <person name="Schijlen E."/>
            <person name="Repin R."/>
            <person name="Schilthuizen M."/>
            <person name="Schranz E."/>
            <person name="Heidstra R."/>
            <person name="Miyata K."/>
            <person name="Fedorova E."/>
            <person name="Kohlen W."/>
            <person name="Bisseling T."/>
            <person name="Smit S."/>
            <person name="Geurts R."/>
        </authorList>
    </citation>
    <scope>NUCLEOTIDE SEQUENCE [LARGE SCALE GENOMIC DNA]</scope>
    <source>
        <strain evidence="2">cv. RG33-2</strain>
    </source>
</reference>
<accession>A0A2P5FM92</accession>
<evidence type="ECO:0000313" key="2">
    <source>
        <dbReference type="Proteomes" id="UP000237000"/>
    </source>
</evidence>
<dbReference type="EMBL" id="JXTC01000022">
    <property type="protein sequence ID" value="PON98863.1"/>
    <property type="molecule type" value="Genomic_DNA"/>
</dbReference>
<gene>
    <name evidence="1" type="ORF">TorRG33x02_054780</name>
</gene>
<dbReference type="Proteomes" id="UP000237000">
    <property type="component" value="Unassembled WGS sequence"/>
</dbReference>
<comment type="caution">
    <text evidence="1">The sequence shown here is derived from an EMBL/GenBank/DDBJ whole genome shotgun (WGS) entry which is preliminary data.</text>
</comment>
<evidence type="ECO:0000313" key="1">
    <source>
        <dbReference type="EMBL" id="PON98863.1"/>
    </source>
</evidence>
<dbReference type="AlphaFoldDB" id="A0A2P5FM92"/>
<dbReference type="InParanoid" id="A0A2P5FM92"/>
<dbReference type="OrthoDB" id="10297902at2759"/>
<proteinExistence type="predicted"/>
<organism evidence="1 2">
    <name type="scientific">Trema orientale</name>
    <name type="common">Charcoal tree</name>
    <name type="synonym">Celtis orientalis</name>
    <dbReference type="NCBI Taxonomy" id="63057"/>
    <lineage>
        <taxon>Eukaryota</taxon>
        <taxon>Viridiplantae</taxon>
        <taxon>Streptophyta</taxon>
        <taxon>Embryophyta</taxon>
        <taxon>Tracheophyta</taxon>
        <taxon>Spermatophyta</taxon>
        <taxon>Magnoliopsida</taxon>
        <taxon>eudicotyledons</taxon>
        <taxon>Gunneridae</taxon>
        <taxon>Pentapetalae</taxon>
        <taxon>rosids</taxon>
        <taxon>fabids</taxon>
        <taxon>Rosales</taxon>
        <taxon>Cannabaceae</taxon>
        <taxon>Trema</taxon>
    </lineage>
</organism>